<dbReference type="InterPro" id="IPR008274">
    <property type="entry name" value="AldOxase/xan_DH_MoCoBD1"/>
</dbReference>
<evidence type="ECO:0000313" key="4">
    <source>
        <dbReference type="EMBL" id="GAA3565266.1"/>
    </source>
</evidence>
<comment type="caution">
    <text evidence="4">The sequence shown here is derived from an EMBL/GenBank/DDBJ whole genome shotgun (WGS) entry which is preliminary data.</text>
</comment>
<name>A0ABP6XIL3_9PSEU</name>
<keyword evidence="2" id="KW-0560">Oxidoreductase</keyword>
<dbReference type="EMBL" id="BAAAZN010000013">
    <property type="protein sequence ID" value="GAA3565266.1"/>
    <property type="molecule type" value="Genomic_DNA"/>
</dbReference>
<feature type="domain" description="Aldehyde oxidase/xanthine dehydrogenase a/b hammerhead" evidence="3">
    <location>
        <begin position="19"/>
        <end position="126"/>
    </location>
</feature>
<dbReference type="InterPro" id="IPR037165">
    <property type="entry name" value="AldOxase/xan_DH_Mopterin-bd_sf"/>
</dbReference>
<protein>
    <submittedName>
        <fullName evidence="4">Xanthine dehydrogenase family protein molybdopterin-binding subunit</fullName>
    </submittedName>
</protein>
<accession>A0ABP6XIL3</accession>
<dbReference type="SMART" id="SM01008">
    <property type="entry name" value="Ald_Xan_dh_C"/>
    <property type="match status" value="1"/>
</dbReference>
<keyword evidence="1" id="KW-0500">Molybdenum</keyword>
<dbReference type="SUPFAM" id="SSF54665">
    <property type="entry name" value="CO dehydrogenase molybdoprotein N-domain-like"/>
    <property type="match status" value="1"/>
</dbReference>
<dbReference type="Pfam" id="PF20256">
    <property type="entry name" value="MoCoBD_2"/>
    <property type="match status" value="1"/>
</dbReference>
<gene>
    <name evidence="4" type="ORF">GCM10022222_56280</name>
</gene>
<dbReference type="Gene3D" id="3.30.365.10">
    <property type="entry name" value="Aldehyde oxidase/xanthine dehydrogenase, molybdopterin binding domain"/>
    <property type="match status" value="4"/>
</dbReference>
<dbReference type="Pfam" id="PF01315">
    <property type="entry name" value="Ald_Xan_dh_C"/>
    <property type="match status" value="1"/>
</dbReference>
<dbReference type="Pfam" id="PF02738">
    <property type="entry name" value="MoCoBD_1"/>
    <property type="match status" value="1"/>
</dbReference>
<keyword evidence="5" id="KW-1185">Reference proteome</keyword>
<dbReference type="SUPFAM" id="SSF56003">
    <property type="entry name" value="Molybdenum cofactor-binding domain"/>
    <property type="match status" value="1"/>
</dbReference>
<evidence type="ECO:0000256" key="1">
    <source>
        <dbReference type="ARBA" id="ARBA00022505"/>
    </source>
</evidence>
<evidence type="ECO:0000256" key="2">
    <source>
        <dbReference type="ARBA" id="ARBA00023002"/>
    </source>
</evidence>
<dbReference type="InterPro" id="IPR046867">
    <property type="entry name" value="AldOxase/xan_DH_MoCoBD2"/>
</dbReference>
<dbReference type="InterPro" id="IPR000674">
    <property type="entry name" value="Ald_Oxase/Xan_DH_a/b"/>
</dbReference>
<dbReference type="InterPro" id="IPR036856">
    <property type="entry name" value="Ald_Oxase/Xan_DH_a/b_sf"/>
</dbReference>
<dbReference type="PANTHER" id="PTHR11908:SF132">
    <property type="entry name" value="ALDEHYDE OXIDASE 1-RELATED"/>
    <property type="match status" value="1"/>
</dbReference>
<dbReference type="PANTHER" id="PTHR11908">
    <property type="entry name" value="XANTHINE DEHYDROGENASE"/>
    <property type="match status" value="1"/>
</dbReference>
<dbReference type="InterPro" id="IPR016208">
    <property type="entry name" value="Ald_Oxase/xanthine_DH-like"/>
</dbReference>
<dbReference type="Proteomes" id="UP001500689">
    <property type="component" value="Unassembled WGS sequence"/>
</dbReference>
<evidence type="ECO:0000259" key="3">
    <source>
        <dbReference type="SMART" id="SM01008"/>
    </source>
</evidence>
<proteinExistence type="predicted"/>
<dbReference type="RefSeq" id="WP_344865092.1">
    <property type="nucleotide sequence ID" value="NZ_BAAAZN010000013.1"/>
</dbReference>
<reference evidence="5" key="1">
    <citation type="journal article" date="2019" name="Int. J. Syst. Evol. Microbiol.">
        <title>The Global Catalogue of Microorganisms (GCM) 10K type strain sequencing project: providing services to taxonomists for standard genome sequencing and annotation.</title>
        <authorList>
            <consortium name="The Broad Institute Genomics Platform"/>
            <consortium name="The Broad Institute Genome Sequencing Center for Infectious Disease"/>
            <person name="Wu L."/>
            <person name="Ma J."/>
        </authorList>
    </citation>
    <scope>NUCLEOTIDE SEQUENCE [LARGE SCALE GENOMIC DNA]</scope>
    <source>
        <strain evidence="5">JCM 16898</strain>
    </source>
</reference>
<organism evidence="4 5">
    <name type="scientific">Amycolatopsis ultiminotia</name>
    <dbReference type="NCBI Taxonomy" id="543629"/>
    <lineage>
        <taxon>Bacteria</taxon>
        <taxon>Bacillati</taxon>
        <taxon>Actinomycetota</taxon>
        <taxon>Actinomycetes</taxon>
        <taxon>Pseudonocardiales</taxon>
        <taxon>Pseudonocardiaceae</taxon>
        <taxon>Amycolatopsis</taxon>
    </lineage>
</organism>
<dbReference type="Gene3D" id="3.90.1170.50">
    <property type="entry name" value="Aldehyde oxidase/xanthine dehydrogenase, a/b hammerhead"/>
    <property type="match status" value="1"/>
</dbReference>
<sequence>MSIVGTRVVRVEDEKLITRGGTYVDDLREDALTGAVHAVFVRSPIAHARISGIDVEQARNAPGVVAVFTAADIDLEPAAAGPVREPYLAGDVVRYVGEAVALVLTEQRYQLADAAELVDVDYDPLDAVASVDAALAGDTLLFPEHGSNVVRVHGDRDFDDSVFDECEVVLTERILNQRVAPAPLEGRGASVAWGEDGRVTLWLSSQNAQQARTEIAEALGLEEDRVRVIAPDVGGGFGAKIGAAPEAVVLGWAARRAGRAVRWTESRSENLTGMTHGRAQQNIVTIGGKRDGTVLAYRLEVVQDAGAYPRALLLPTLTELMAPGVYRFPVVQTVSRAVVTTTTPIGAYRGAGRPEATAAVERAMDLFAAEIGMDPAEVRRANFIRPEEFPYTTPTGGAYDTGEYPAALDRVLAAAGYAELREEQRMRRAAGDPVALGLGIATYVEITGGDAGGESGRVDVHPDGSITVYTGSSPHGQGLATTFTMLVSDRLGVPPEKITVRHGDTDEIPRAIGTFGSRSLQLGGSAVRQAADEVLAQARELAADLLEAAPGDVELDAGSGVWQVRGAPGSATFGWGRIASESAEGVLSADVWFGEGRPTFPFGAHLAVVEVDTETGKVVVRRIVALDDAGPVLNPLAFDGQRHGGLGQGIAQALLEVMQYDQDGNPTTATLADYSFVTAPELPDFELVGMATPTTRNLLGVKGIGEAATIGSTPAVHNAVVDALAHRGVRHLDMPATPLRVWTALNEARKAD</sequence>
<evidence type="ECO:0000313" key="5">
    <source>
        <dbReference type="Proteomes" id="UP001500689"/>
    </source>
</evidence>